<reference evidence="1 2" key="1">
    <citation type="journal article" date="2024" name="Ann. Entomol. Soc. Am.">
        <title>Genomic analyses of the southern and eastern yellowjacket wasps (Hymenoptera: Vespidae) reveal evolutionary signatures of social life.</title>
        <authorList>
            <person name="Catto M.A."/>
            <person name="Caine P.B."/>
            <person name="Orr S.E."/>
            <person name="Hunt B.G."/>
            <person name="Goodisman M.A.D."/>
        </authorList>
    </citation>
    <scope>NUCLEOTIDE SEQUENCE [LARGE SCALE GENOMIC DNA]</scope>
    <source>
        <strain evidence="1">233</strain>
        <tissue evidence="1">Head and thorax</tissue>
    </source>
</reference>
<evidence type="ECO:0000313" key="1">
    <source>
        <dbReference type="EMBL" id="KAL2737817.1"/>
    </source>
</evidence>
<name>A0ABD2BYG1_VESSQ</name>
<evidence type="ECO:0000313" key="2">
    <source>
        <dbReference type="Proteomes" id="UP001607302"/>
    </source>
</evidence>
<protein>
    <submittedName>
        <fullName evidence="1">Uncharacterized protein</fullName>
    </submittedName>
</protein>
<comment type="caution">
    <text evidence="1">The sequence shown here is derived from an EMBL/GenBank/DDBJ whole genome shotgun (WGS) entry which is preliminary data.</text>
</comment>
<organism evidence="1 2">
    <name type="scientific">Vespula squamosa</name>
    <name type="common">Southern yellow jacket</name>
    <name type="synonym">Wasp</name>
    <dbReference type="NCBI Taxonomy" id="30214"/>
    <lineage>
        <taxon>Eukaryota</taxon>
        <taxon>Metazoa</taxon>
        <taxon>Ecdysozoa</taxon>
        <taxon>Arthropoda</taxon>
        <taxon>Hexapoda</taxon>
        <taxon>Insecta</taxon>
        <taxon>Pterygota</taxon>
        <taxon>Neoptera</taxon>
        <taxon>Endopterygota</taxon>
        <taxon>Hymenoptera</taxon>
        <taxon>Apocrita</taxon>
        <taxon>Aculeata</taxon>
        <taxon>Vespoidea</taxon>
        <taxon>Vespidae</taxon>
        <taxon>Vespinae</taxon>
        <taxon>Vespula</taxon>
    </lineage>
</organism>
<gene>
    <name evidence="1" type="ORF">V1478_001903</name>
</gene>
<keyword evidence="2" id="KW-1185">Reference proteome</keyword>
<sequence>MISAGVVRLSKVPLLEYDDVEIDVHVHYSFVFEDKGEAEMRGKATESSRKKRKSRGKVSSALYSFFKEFFDHILELNMNYMNVYVSSSKDSTP</sequence>
<dbReference type="EMBL" id="JAUDFV010000027">
    <property type="protein sequence ID" value="KAL2737817.1"/>
    <property type="molecule type" value="Genomic_DNA"/>
</dbReference>
<proteinExistence type="predicted"/>
<dbReference type="AlphaFoldDB" id="A0ABD2BYG1"/>
<dbReference type="Proteomes" id="UP001607302">
    <property type="component" value="Unassembled WGS sequence"/>
</dbReference>
<accession>A0ABD2BYG1</accession>